<evidence type="ECO:0000313" key="1">
    <source>
        <dbReference type="EMBL" id="DAE11076.1"/>
    </source>
</evidence>
<sequence length="53" mass="6272">MYDIILVSSQKHITHHVVDRFLNSVWLSARRFFILTILAEPPKWCLASCFVRL</sequence>
<organism evidence="1">
    <name type="scientific">Myoviridae sp. ctzwE5</name>
    <dbReference type="NCBI Taxonomy" id="2825214"/>
    <lineage>
        <taxon>Viruses</taxon>
        <taxon>Duplodnaviria</taxon>
        <taxon>Heunggongvirae</taxon>
        <taxon>Uroviricota</taxon>
        <taxon>Caudoviricetes</taxon>
    </lineage>
</organism>
<reference evidence="1" key="1">
    <citation type="journal article" date="2021" name="Proc. Natl. Acad. Sci. U.S.A.">
        <title>A Catalog of Tens of Thousands of Viruses from Human Metagenomes Reveals Hidden Associations with Chronic Diseases.</title>
        <authorList>
            <person name="Tisza M.J."/>
            <person name="Buck C.B."/>
        </authorList>
    </citation>
    <scope>NUCLEOTIDE SEQUENCE</scope>
    <source>
        <strain evidence="1">CtzwE5</strain>
    </source>
</reference>
<accession>A0A8S5PXP5</accession>
<proteinExistence type="predicted"/>
<dbReference type="EMBL" id="BK015525">
    <property type="protein sequence ID" value="DAE11076.1"/>
    <property type="molecule type" value="Genomic_DNA"/>
</dbReference>
<protein>
    <submittedName>
        <fullName evidence="1">Uncharacterized protein</fullName>
    </submittedName>
</protein>
<name>A0A8S5PXP5_9CAUD</name>